<dbReference type="FunFam" id="3.50.40.10:FF:000001">
    <property type="entry name" value="Phenylalanine--tRNA ligase beta subunit"/>
    <property type="match status" value="1"/>
</dbReference>
<comment type="subcellular location">
    <subcellularLocation>
        <location evidence="1 15">Cytoplasm</location>
    </subcellularLocation>
</comment>
<accession>A0A0S4NBF6</accession>
<dbReference type="GO" id="GO:0004826">
    <property type="term" value="F:phenylalanine-tRNA ligase activity"/>
    <property type="evidence" value="ECO:0007669"/>
    <property type="project" value="UniProtKB-UniRule"/>
</dbReference>
<evidence type="ECO:0000256" key="16">
    <source>
        <dbReference type="PROSITE-ProRule" id="PRU00209"/>
    </source>
</evidence>
<dbReference type="NCBIfam" id="TIGR00472">
    <property type="entry name" value="pheT_bact"/>
    <property type="match status" value="1"/>
</dbReference>
<dbReference type="SMART" id="SM00874">
    <property type="entry name" value="B5"/>
    <property type="match status" value="1"/>
</dbReference>
<dbReference type="SUPFAM" id="SSF56037">
    <property type="entry name" value="PheT/TilS domain"/>
    <property type="match status" value="1"/>
</dbReference>
<dbReference type="InterPro" id="IPR012340">
    <property type="entry name" value="NA-bd_OB-fold"/>
</dbReference>
<comment type="similarity">
    <text evidence="2 15">Belongs to the phenylalanyl-tRNA synthetase beta subunit family. Type 1 subfamily.</text>
</comment>
<dbReference type="GO" id="GO:0006432">
    <property type="term" value="P:phenylalanyl-tRNA aminoacylation"/>
    <property type="evidence" value="ECO:0007669"/>
    <property type="project" value="UniProtKB-UniRule"/>
</dbReference>
<dbReference type="CDD" id="cd00769">
    <property type="entry name" value="PheRS_beta_core"/>
    <property type="match status" value="1"/>
</dbReference>
<sequence length="811" mass="90964">MKISHNWLKNYIDLEAEPEEVKEKLTMLGLEVESVEYLGEKYKNFYVGEVLEVNKHPNADKLTVCKVNVGKDVLQIICGAPNVAVGQKVPVALVGAIIPRNQHDPEGKPFVLTRAKIRGVESYGMICSEYELGLGEDKEGIMVLDESAKVGQPLAEYFGLDDVVYDISITPNRPDCLSHIGIARELAVVFGLKLKKPEVKLIESERKVTDFASVEIVDYINCPRYSARVVLNVKVEPSPQWLQNYLRLVGLRPINNIVDITNFVLYEVGHPLHAFDYDKLTGHKIVVKCANDGEVFITLDGKARTLRSDTLMICDAEKPVAIAGVMGGLNSEITDETRNVLIESAYFNPISIRRTSKFLGLSTDASYRFERGADPNAVIWAVDRAAQLMAEIAGGEVLKGVIDVYPVKIEPRIVKLRFSRLNSIIGMEIPRDKVVEILEGLEIEVLNVDDDSVKVRVPTFRPDIEREIDLVEEVARVYGYDKIPDKMSSVVHFSTEKAKVDFNEVVRERLIGAGFKEVVTNSMLDEEVASLFSDNFVKVLNPLSREMSALRPSLIPSALDVVRHNFGYGIRDLKFFEIGRVFGVGLAGDDVSSLVGNYVEKEHLLILMTGRAEPLSYDLKERNFDIYDLKGEIERLFKSVFLENYRFIYYSNNRSALAELEIGVEIDGKYAGKLFKVGDVLLKRFDVQADIFIAEIDLNLMSKGSRIESRHYVELPRYPSVYRDLAFVVDESVPVGELEKAIKEKAGGLLKSIYLFDIYRGEKIGEGKKSVAFSLEIVSGQKTLTDEEVNALMREIVSYVEGRTGGKLRGF</sequence>
<dbReference type="RefSeq" id="WP_140945838.1">
    <property type="nucleotide sequence ID" value="NZ_FAOO01000023.1"/>
</dbReference>
<keyword evidence="12 15" id="KW-0648">Protein biosynthesis</keyword>
<name>A0A0S4NBF6_9BACT</name>
<dbReference type="PROSITE" id="PS51447">
    <property type="entry name" value="FDX_ACB"/>
    <property type="match status" value="1"/>
</dbReference>
<dbReference type="PROSITE" id="PS51483">
    <property type="entry name" value="B5"/>
    <property type="match status" value="1"/>
</dbReference>
<dbReference type="InterPro" id="IPR002547">
    <property type="entry name" value="tRNA-bd_dom"/>
</dbReference>
<dbReference type="SUPFAM" id="SSF50249">
    <property type="entry name" value="Nucleic acid-binding proteins"/>
    <property type="match status" value="1"/>
</dbReference>
<keyword evidence="4 15" id="KW-0963">Cytoplasm</keyword>
<dbReference type="PANTHER" id="PTHR10947">
    <property type="entry name" value="PHENYLALANYL-TRNA SYNTHETASE BETA CHAIN AND LEUCINE-RICH REPEAT-CONTAINING PROTEIN 47"/>
    <property type="match status" value="1"/>
</dbReference>
<feature type="domain" description="TRNA-binding" evidence="17">
    <location>
        <begin position="39"/>
        <end position="155"/>
    </location>
</feature>
<proteinExistence type="inferred from homology"/>
<keyword evidence="6 15" id="KW-0436">Ligase</keyword>
<dbReference type="SUPFAM" id="SSF55681">
    <property type="entry name" value="Class II aaRS and biotin synthetases"/>
    <property type="match status" value="1"/>
</dbReference>
<dbReference type="EC" id="6.1.1.20" evidence="15"/>
<dbReference type="SUPFAM" id="SSF46955">
    <property type="entry name" value="Putative DNA-binding domain"/>
    <property type="match status" value="1"/>
</dbReference>
<dbReference type="HAMAP" id="MF_00283">
    <property type="entry name" value="Phe_tRNA_synth_beta1"/>
    <property type="match status" value="1"/>
</dbReference>
<evidence type="ECO:0000256" key="3">
    <source>
        <dbReference type="ARBA" id="ARBA00011209"/>
    </source>
</evidence>
<keyword evidence="13 15" id="KW-0030">Aminoacyl-tRNA synthetase</keyword>
<dbReference type="InterPro" id="IPR004532">
    <property type="entry name" value="Phe-tRNA-ligase_IIc_bsu_bact"/>
</dbReference>
<protein>
    <recommendedName>
        <fullName evidence="15">Phenylalanine--tRNA ligase beta subunit</fullName>
        <ecNumber evidence="15">6.1.1.20</ecNumber>
    </recommendedName>
    <alternativeName>
        <fullName evidence="15">Phenylalanyl-tRNA synthetase beta subunit</fullName>
        <shortName evidence="15">PheRS</shortName>
    </alternativeName>
</protein>
<keyword evidence="10 15" id="KW-0460">Magnesium</keyword>
<evidence type="ECO:0000256" key="4">
    <source>
        <dbReference type="ARBA" id="ARBA00022490"/>
    </source>
</evidence>
<dbReference type="Pfam" id="PF03147">
    <property type="entry name" value="FDX-ACB"/>
    <property type="match status" value="1"/>
</dbReference>
<dbReference type="InterPro" id="IPR009061">
    <property type="entry name" value="DNA-bd_dom_put_sf"/>
</dbReference>
<dbReference type="InterPro" id="IPR020825">
    <property type="entry name" value="Phe-tRNA_synthase-like_B3/B4"/>
</dbReference>
<feature type="binding site" evidence="15">
    <location>
        <position position="463"/>
    </location>
    <ligand>
        <name>Mg(2+)</name>
        <dbReference type="ChEBI" id="CHEBI:18420"/>
        <note>shared with alpha subunit</note>
    </ligand>
</feature>
<evidence type="ECO:0000256" key="5">
    <source>
        <dbReference type="ARBA" id="ARBA00022555"/>
    </source>
</evidence>
<dbReference type="Gene3D" id="3.30.930.10">
    <property type="entry name" value="Bira Bifunctional Protein, Domain 2"/>
    <property type="match status" value="1"/>
</dbReference>
<dbReference type="Pfam" id="PF01588">
    <property type="entry name" value="tRNA_bind"/>
    <property type="match status" value="1"/>
</dbReference>
<dbReference type="GO" id="GO:0005524">
    <property type="term" value="F:ATP binding"/>
    <property type="evidence" value="ECO:0007669"/>
    <property type="project" value="UniProtKB-UniRule"/>
</dbReference>
<evidence type="ECO:0000256" key="2">
    <source>
        <dbReference type="ARBA" id="ARBA00008653"/>
    </source>
</evidence>
<gene>
    <name evidence="15" type="primary">pheT</name>
    <name evidence="20" type="ORF">JGI1_02133</name>
</gene>
<dbReference type="AlphaFoldDB" id="A0A0S4NBF6"/>
<evidence type="ECO:0000256" key="10">
    <source>
        <dbReference type="ARBA" id="ARBA00022842"/>
    </source>
</evidence>
<evidence type="ECO:0000313" key="20">
    <source>
        <dbReference type="EMBL" id="CUU08626.1"/>
    </source>
</evidence>
<dbReference type="InterPro" id="IPR005147">
    <property type="entry name" value="tRNA_synthase_B5-dom"/>
</dbReference>
<dbReference type="Gene3D" id="3.30.56.10">
    <property type="match status" value="2"/>
</dbReference>
<keyword evidence="21" id="KW-1185">Reference proteome</keyword>
<evidence type="ECO:0000256" key="11">
    <source>
        <dbReference type="ARBA" id="ARBA00022884"/>
    </source>
</evidence>
<comment type="cofactor">
    <cofactor evidence="15">
        <name>Mg(2+)</name>
        <dbReference type="ChEBI" id="CHEBI:18420"/>
    </cofactor>
    <text evidence="15">Binds 2 magnesium ions per tetramer.</text>
</comment>
<dbReference type="FunFam" id="2.40.50.140:FF:000045">
    <property type="entry name" value="Phenylalanine--tRNA ligase beta subunit"/>
    <property type="match status" value="1"/>
</dbReference>
<dbReference type="InterPro" id="IPR045060">
    <property type="entry name" value="Phe-tRNA-ligase_IIc_bsu"/>
</dbReference>
<dbReference type="PROSITE" id="PS50886">
    <property type="entry name" value="TRBD"/>
    <property type="match status" value="1"/>
</dbReference>
<feature type="domain" description="FDX-ACB" evidence="18">
    <location>
        <begin position="716"/>
        <end position="809"/>
    </location>
</feature>
<dbReference type="Proteomes" id="UP000320623">
    <property type="component" value="Unassembled WGS sequence"/>
</dbReference>
<dbReference type="Pfam" id="PF03483">
    <property type="entry name" value="B3_4"/>
    <property type="match status" value="1"/>
</dbReference>
<dbReference type="OrthoDB" id="9805455at2"/>
<feature type="binding site" evidence="15">
    <location>
        <position position="469"/>
    </location>
    <ligand>
        <name>Mg(2+)</name>
        <dbReference type="ChEBI" id="CHEBI:18420"/>
        <note>shared with alpha subunit</note>
    </ligand>
</feature>
<evidence type="ECO:0000256" key="13">
    <source>
        <dbReference type="ARBA" id="ARBA00023146"/>
    </source>
</evidence>
<keyword evidence="8 15" id="KW-0547">Nucleotide-binding</keyword>
<dbReference type="GO" id="GO:0000049">
    <property type="term" value="F:tRNA binding"/>
    <property type="evidence" value="ECO:0007669"/>
    <property type="project" value="UniProtKB-UniRule"/>
</dbReference>
<dbReference type="STRING" id="1643428.GCA_001442855_02088"/>
<dbReference type="Gene3D" id="3.30.70.380">
    <property type="entry name" value="Ferrodoxin-fold anticodon-binding domain"/>
    <property type="match status" value="1"/>
</dbReference>
<keyword evidence="9 15" id="KW-0067">ATP-binding</keyword>
<dbReference type="FunFam" id="3.30.70.380:FF:000001">
    <property type="entry name" value="Phenylalanine--tRNA ligase beta subunit"/>
    <property type="match status" value="1"/>
</dbReference>
<evidence type="ECO:0000256" key="9">
    <source>
        <dbReference type="ARBA" id="ARBA00022840"/>
    </source>
</evidence>
<dbReference type="InterPro" id="IPR041616">
    <property type="entry name" value="PheRS_beta_core"/>
</dbReference>
<evidence type="ECO:0000259" key="19">
    <source>
        <dbReference type="PROSITE" id="PS51483"/>
    </source>
</evidence>
<comment type="subunit">
    <text evidence="3 15">Tetramer of two alpha and two beta subunits.</text>
</comment>
<keyword evidence="11 16" id="KW-0694">RNA-binding</keyword>
<dbReference type="SMART" id="SM00896">
    <property type="entry name" value="FDX-ACB"/>
    <property type="match status" value="1"/>
</dbReference>
<dbReference type="Pfam" id="PF17759">
    <property type="entry name" value="tRNA_synthFbeta"/>
    <property type="match status" value="1"/>
</dbReference>
<dbReference type="GO" id="GO:0000287">
    <property type="term" value="F:magnesium ion binding"/>
    <property type="evidence" value="ECO:0007669"/>
    <property type="project" value="UniProtKB-UniRule"/>
</dbReference>
<dbReference type="NCBIfam" id="NF045760">
    <property type="entry name" value="YtpR"/>
    <property type="match status" value="1"/>
</dbReference>
<reference evidence="21" key="1">
    <citation type="submission" date="2015-11" db="EMBL/GenBank/DDBJ databases">
        <authorList>
            <person name="Varghese N."/>
        </authorList>
    </citation>
    <scope>NUCLEOTIDE SEQUENCE [LARGE SCALE GENOMIC DNA]</scope>
</reference>
<evidence type="ECO:0000259" key="17">
    <source>
        <dbReference type="PROSITE" id="PS50886"/>
    </source>
</evidence>
<comment type="catalytic activity">
    <reaction evidence="14 15">
        <text>tRNA(Phe) + L-phenylalanine + ATP = L-phenylalanyl-tRNA(Phe) + AMP + diphosphate + H(+)</text>
        <dbReference type="Rhea" id="RHEA:19413"/>
        <dbReference type="Rhea" id="RHEA-COMP:9668"/>
        <dbReference type="Rhea" id="RHEA-COMP:9699"/>
        <dbReference type="ChEBI" id="CHEBI:15378"/>
        <dbReference type="ChEBI" id="CHEBI:30616"/>
        <dbReference type="ChEBI" id="CHEBI:33019"/>
        <dbReference type="ChEBI" id="CHEBI:58095"/>
        <dbReference type="ChEBI" id="CHEBI:78442"/>
        <dbReference type="ChEBI" id="CHEBI:78531"/>
        <dbReference type="ChEBI" id="CHEBI:456215"/>
        <dbReference type="EC" id="6.1.1.20"/>
    </reaction>
</comment>
<evidence type="ECO:0000256" key="7">
    <source>
        <dbReference type="ARBA" id="ARBA00022723"/>
    </source>
</evidence>
<dbReference type="Gene3D" id="3.50.40.10">
    <property type="entry name" value="Phenylalanyl-trna Synthetase, Chain B, domain 3"/>
    <property type="match status" value="1"/>
</dbReference>
<organism evidence="20 21">
    <name type="scientific">Candidatus Thermokryptus mobilis</name>
    <dbReference type="NCBI Taxonomy" id="1643428"/>
    <lineage>
        <taxon>Bacteria</taxon>
        <taxon>Pseudomonadati</taxon>
        <taxon>Candidatus Kryptoniota</taxon>
        <taxon>Candidatus Thermokryptus</taxon>
    </lineage>
</organism>
<dbReference type="Gene3D" id="2.40.50.140">
    <property type="entry name" value="Nucleic acid-binding proteins"/>
    <property type="match status" value="1"/>
</dbReference>
<dbReference type="PANTHER" id="PTHR10947:SF0">
    <property type="entry name" value="PHENYLALANINE--TRNA LIGASE BETA SUBUNIT"/>
    <property type="match status" value="1"/>
</dbReference>
<dbReference type="EMBL" id="FAOO01000023">
    <property type="protein sequence ID" value="CUU08626.1"/>
    <property type="molecule type" value="Genomic_DNA"/>
</dbReference>
<dbReference type="SMART" id="SM00873">
    <property type="entry name" value="B3_4"/>
    <property type="match status" value="1"/>
</dbReference>
<evidence type="ECO:0000313" key="21">
    <source>
        <dbReference type="Proteomes" id="UP000320623"/>
    </source>
</evidence>
<dbReference type="CDD" id="cd02796">
    <property type="entry name" value="tRNA_bind_bactPheRS"/>
    <property type="match status" value="1"/>
</dbReference>
<evidence type="ECO:0000256" key="15">
    <source>
        <dbReference type="HAMAP-Rule" id="MF_00283"/>
    </source>
</evidence>
<feature type="binding site" evidence="15">
    <location>
        <position position="473"/>
    </location>
    <ligand>
        <name>Mg(2+)</name>
        <dbReference type="ChEBI" id="CHEBI:18420"/>
        <note>shared with alpha subunit</note>
    </ligand>
</feature>
<keyword evidence="7 15" id="KW-0479">Metal-binding</keyword>
<dbReference type="SUPFAM" id="SSF54991">
    <property type="entry name" value="Anticodon-binding domain of PheRS"/>
    <property type="match status" value="1"/>
</dbReference>
<evidence type="ECO:0000256" key="6">
    <source>
        <dbReference type="ARBA" id="ARBA00022598"/>
    </source>
</evidence>
<dbReference type="Pfam" id="PF03484">
    <property type="entry name" value="B5"/>
    <property type="match status" value="1"/>
</dbReference>
<feature type="domain" description="B5" evidence="19">
    <location>
        <begin position="409"/>
        <end position="485"/>
    </location>
</feature>
<evidence type="ECO:0000259" key="18">
    <source>
        <dbReference type="PROSITE" id="PS51447"/>
    </source>
</evidence>
<evidence type="ECO:0000256" key="12">
    <source>
        <dbReference type="ARBA" id="ARBA00022917"/>
    </source>
</evidence>
<feature type="binding site" evidence="15">
    <location>
        <position position="472"/>
    </location>
    <ligand>
        <name>Mg(2+)</name>
        <dbReference type="ChEBI" id="CHEBI:18420"/>
        <note>shared with alpha subunit</note>
    </ligand>
</feature>
<dbReference type="InterPro" id="IPR005146">
    <property type="entry name" value="B3/B4_tRNA-bd"/>
</dbReference>
<dbReference type="GO" id="GO:0009328">
    <property type="term" value="C:phenylalanine-tRNA ligase complex"/>
    <property type="evidence" value="ECO:0007669"/>
    <property type="project" value="TreeGrafter"/>
</dbReference>
<dbReference type="InterPro" id="IPR036690">
    <property type="entry name" value="Fdx_antiC-bd_sf"/>
</dbReference>
<evidence type="ECO:0000256" key="8">
    <source>
        <dbReference type="ARBA" id="ARBA00022741"/>
    </source>
</evidence>
<dbReference type="InterPro" id="IPR045864">
    <property type="entry name" value="aa-tRNA-synth_II/BPL/LPL"/>
</dbReference>
<evidence type="ECO:0000256" key="14">
    <source>
        <dbReference type="ARBA" id="ARBA00049255"/>
    </source>
</evidence>
<keyword evidence="5 16" id="KW-0820">tRNA-binding</keyword>
<dbReference type="FunFam" id="3.30.56.10:FF:000002">
    <property type="entry name" value="Phenylalanine--tRNA ligase beta subunit"/>
    <property type="match status" value="1"/>
</dbReference>
<evidence type="ECO:0000256" key="1">
    <source>
        <dbReference type="ARBA" id="ARBA00004496"/>
    </source>
</evidence>
<dbReference type="InterPro" id="IPR033714">
    <property type="entry name" value="tRNA_bind_bactPheRS"/>
</dbReference>
<dbReference type="InterPro" id="IPR005121">
    <property type="entry name" value="Fdx_antiC-bd"/>
</dbReference>